<name>A0A2M3ZN40_9DIPT</name>
<evidence type="ECO:0000256" key="1">
    <source>
        <dbReference type="SAM" id="SignalP"/>
    </source>
</evidence>
<sequence length="71" mass="7566">MTVFAFVAAVAAVADGTMKRIPVSTDDGVGDDDCCGYDGCCCIPCCYYRSLCFRAGSCCADRLGNDPWRCC</sequence>
<dbReference type="AlphaFoldDB" id="A0A2M3ZN40"/>
<evidence type="ECO:0000313" key="2">
    <source>
        <dbReference type="EMBL" id="MBW29951.1"/>
    </source>
</evidence>
<proteinExistence type="predicted"/>
<protein>
    <submittedName>
        <fullName evidence="2">Putative secreted peptide</fullName>
    </submittedName>
</protein>
<feature type="chain" id="PRO_5014986137" evidence="1">
    <location>
        <begin position="17"/>
        <end position="71"/>
    </location>
</feature>
<reference evidence="2" key="1">
    <citation type="submission" date="2018-01" db="EMBL/GenBank/DDBJ databases">
        <title>An insight into the sialome of Amazonian anophelines.</title>
        <authorList>
            <person name="Ribeiro J.M."/>
            <person name="Scarpassa V."/>
            <person name="Calvo E."/>
        </authorList>
    </citation>
    <scope>NUCLEOTIDE SEQUENCE</scope>
    <source>
        <tissue evidence="2">Salivary glands</tissue>
    </source>
</reference>
<feature type="signal peptide" evidence="1">
    <location>
        <begin position="1"/>
        <end position="16"/>
    </location>
</feature>
<keyword evidence="1" id="KW-0732">Signal</keyword>
<organism evidence="2">
    <name type="scientific">Anopheles braziliensis</name>
    <dbReference type="NCBI Taxonomy" id="58242"/>
    <lineage>
        <taxon>Eukaryota</taxon>
        <taxon>Metazoa</taxon>
        <taxon>Ecdysozoa</taxon>
        <taxon>Arthropoda</taxon>
        <taxon>Hexapoda</taxon>
        <taxon>Insecta</taxon>
        <taxon>Pterygota</taxon>
        <taxon>Neoptera</taxon>
        <taxon>Endopterygota</taxon>
        <taxon>Diptera</taxon>
        <taxon>Nematocera</taxon>
        <taxon>Culicoidea</taxon>
        <taxon>Culicidae</taxon>
        <taxon>Anophelinae</taxon>
        <taxon>Anopheles</taxon>
    </lineage>
</organism>
<dbReference type="EMBL" id="GGFM01009200">
    <property type="protein sequence ID" value="MBW29951.1"/>
    <property type="molecule type" value="Transcribed_RNA"/>
</dbReference>
<accession>A0A2M3ZN40</accession>